<keyword evidence="3" id="KW-1185">Reference proteome</keyword>
<comment type="caution">
    <text evidence="2">The sequence shown here is derived from an EMBL/GenBank/DDBJ whole genome shotgun (WGS) entry which is preliminary data.</text>
</comment>
<sequence length="93" mass="10714">MERTMNAQVTSLPSDHGSKLRPLESSATLDINLQQHKLPEREKIKLKTERQKKTQGMEFYARPISEAQLAEETAIAITWPNRNSELFSVYRIS</sequence>
<dbReference type="Proteomes" id="UP000499080">
    <property type="component" value="Unassembled WGS sequence"/>
</dbReference>
<proteinExistence type="predicted"/>
<evidence type="ECO:0000313" key="3">
    <source>
        <dbReference type="Proteomes" id="UP000499080"/>
    </source>
</evidence>
<protein>
    <submittedName>
        <fullName evidence="2">Uncharacterized protein</fullName>
    </submittedName>
</protein>
<reference evidence="2 3" key="1">
    <citation type="journal article" date="2019" name="Sci. Rep.">
        <title>Orb-weaving spider Araneus ventricosus genome elucidates the spidroin gene catalogue.</title>
        <authorList>
            <person name="Kono N."/>
            <person name="Nakamura H."/>
            <person name="Ohtoshi R."/>
            <person name="Moran D.A.P."/>
            <person name="Shinohara A."/>
            <person name="Yoshida Y."/>
            <person name="Fujiwara M."/>
            <person name="Mori M."/>
            <person name="Tomita M."/>
            <person name="Arakawa K."/>
        </authorList>
    </citation>
    <scope>NUCLEOTIDE SEQUENCE [LARGE SCALE GENOMIC DNA]</scope>
</reference>
<accession>A0A4Y2P3Q1</accession>
<gene>
    <name evidence="2" type="ORF">AVEN_217575_1</name>
</gene>
<feature type="compositionally biased region" description="Polar residues" evidence="1">
    <location>
        <begin position="1"/>
        <end position="13"/>
    </location>
</feature>
<dbReference type="EMBL" id="BGPR01010333">
    <property type="protein sequence ID" value="GBN45629.1"/>
    <property type="molecule type" value="Genomic_DNA"/>
</dbReference>
<evidence type="ECO:0000256" key="1">
    <source>
        <dbReference type="SAM" id="MobiDB-lite"/>
    </source>
</evidence>
<name>A0A4Y2P3Q1_ARAVE</name>
<evidence type="ECO:0000313" key="2">
    <source>
        <dbReference type="EMBL" id="GBN45629.1"/>
    </source>
</evidence>
<organism evidence="2 3">
    <name type="scientific">Araneus ventricosus</name>
    <name type="common">Orbweaver spider</name>
    <name type="synonym">Epeira ventricosa</name>
    <dbReference type="NCBI Taxonomy" id="182803"/>
    <lineage>
        <taxon>Eukaryota</taxon>
        <taxon>Metazoa</taxon>
        <taxon>Ecdysozoa</taxon>
        <taxon>Arthropoda</taxon>
        <taxon>Chelicerata</taxon>
        <taxon>Arachnida</taxon>
        <taxon>Araneae</taxon>
        <taxon>Araneomorphae</taxon>
        <taxon>Entelegynae</taxon>
        <taxon>Araneoidea</taxon>
        <taxon>Araneidae</taxon>
        <taxon>Araneus</taxon>
    </lineage>
</organism>
<dbReference type="AlphaFoldDB" id="A0A4Y2P3Q1"/>
<feature type="region of interest" description="Disordered" evidence="1">
    <location>
        <begin position="1"/>
        <end position="22"/>
    </location>
</feature>